<dbReference type="EMBL" id="JAUOZS010000001">
    <property type="protein sequence ID" value="MDT8900245.1"/>
    <property type="molecule type" value="Genomic_DNA"/>
</dbReference>
<evidence type="ECO:0000313" key="1">
    <source>
        <dbReference type="EMBL" id="MDT8900245.1"/>
    </source>
</evidence>
<dbReference type="Gene3D" id="3.90.320.10">
    <property type="match status" value="1"/>
</dbReference>
<accession>A0ABU3NTU8</accession>
<dbReference type="InterPro" id="IPR021229">
    <property type="entry name" value="DUF2800"/>
</dbReference>
<dbReference type="InterPro" id="IPR011604">
    <property type="entry name" value="PDDEXK-like_dom_sf"/>
</dbReference>
<reference evidence="1 2" key="1">
    <citation type="submission" date="2023-07" db="EMBL/GenBank/DDBJ databases">
        <title>The novel representative of Negativicutes class, Anaeroselena agilis gen. nov. sp. nov.</title>
        <authorList>
            <person name="Prokofeva M.I."/>
            <person name="Elcheninov A.G."/>
            <person name="Klyukina A."/>
            <person name="Kublanov I.V."/>
            <person name="Frolov E.N."/>
            <person name="Podosokorskaya O.A."/>
        </authorList>
    </citation>
    <scope>NUCLEOTIDE SEQUENCE [LARGE SCALE GENOMIC DNA]</scope>
    <source>
        <strain evidence="1 2">4137-cl</strain>
    </source>
</reference>
<gene>
    <name evidence="1" type="ORF">Q4T40_03200</name>
</gene>
<dbReference type="Pfam" id="PF10926">
    <property type="entry name" value="DUF2800"/>
    <property type="match status" value="1"/>
</dbReference>
<evidence type="ECO:0000313" key="2">
    <source>
        <dbReference type="Proteomes" id="UP001254848"/>
    </source>
</evidence>
<keyword evidence="2" id="KW-1185">Reference proteome</keyword>
<organism evidence="1 2">
    <name type="scientific">Anaeroselena agilis</name>
    <dbReference type="NCBI Taxonomy" id="3063788"/>
    <lineage>
        <taxon>Bacteria</taxon>
        <taxon>Bacillati</taxon>
        <taxon>Bacillota</taxon>
        <taxon>Negativicutes</taxon>
        <taxon>Acetonemataceae</taxon>
        <taxon>Anaeroselena</taxon>
    </lineage>
</organism>
<comment type="caution">
    <text evidence="1">The sequence shown here is derived from an EMBL/GenBank/DDBJ whole genome shotgun (WGS) entry which is preliminary data.</text>
</comment>
<dbReference type="RefSeq" id="WP_413778800.1">
    <property type="nucleotide sequence ID" value="NZ_JAUOZS010000001.1"/>
</dbReference>
<name>A0ABU3NTU8_9FIRM</name>
<dbReference type="Proteomes" id="UP001254848">
    <property type="component" value="Unassembled WGS sequence"/>
</dbReference>
<protein>
    <submittedName>
        <fullName evidence="1">DUF2800 domain-containing protein</fullName>
    </submittedName>
</protein>
<sequence length="378" mass="42118">MSGEKRHALLSASGAHRWLNCTPSARLEQEFEDNSGEAAAEGTAAHALSEHKLRRALKMRSKKPVSKYDSDEMDSYTGGYVEFVLELIEQAKQTCSDSKVLIEQRLDFSGYVPDGFGTGDCLVIADGTLHIIDFKYGQGVLVDAEDNPQMKLYALGALELFDGIYDIDTVSMTIYQPRRENVSTHMVYKESLYQWADEVLKPTAELAFDGCGEYRCGAWCQFCRAAVKCRARAEEKLRLTQFEFALPPLLTDGDIDEILSKLDDLTSWANGIKAYALEAAVSHGKEWSGFKLVEGRSNRKYSDEDVVAETAKAAGYRDIYRQNLITITEMEKLMGKSKFNEILGGLIEKPPGKPTLVPLLDKRPAMNTSNAKIDFTEG</sequence>
<proteinExistence type="predicted"/>